<reference evidence="2" key="1">
    <citation type="submission" date="2014-03" db="EMBL/GenBank/DDBJ databases">
        <authorList>
            <person name="Casaregola S."/>
        </authorList>
    </citation>
    <scope>NUCLEOTIDE SEQUENCE [LARGE SCALE GENOMIC DNA]</scope>
    <source>
        <strain evidence="2">CLIB 918</strain>
    </source>
</reference>
<evidence type="ECO:0000313" key="3">
    <source>
        <dbReference type="Proteomes" id="UP000242525"/>
    </source>
</evidence>
<feature type="compositionally biased region" description="Polar residues" evidence="1">
    <location>
        <begin position="214"/>
        <end position="226"/>
    </location>
</feature>
<comment type="caution">
    <text evidence="2">The sequence shown here is derived from an EMBL/GenBank/DDBJ whole genome shotgun (WGS) entry which is preliminary data.</text>
</comment>
<keyword evidence="3" id="KW-1185">Reference proteome</keyword>
<proteinExistence type="predicted"/>
<sequence>MQNQQLQQEQRWEQQWQEIQQRYHQVQQQNQSQHPQVQNLETEHLILQNNDYSSFSPVSPEIELESCFTCNESEENVPLLGLLPRSASFHLGDRESNQEIRENNFSINGKRRPVNSNGIEQYGSSIKFSNDNSQSQNSNKNKSIYIANDSRNEDENLYRQVQKNKAADQNPISFENNTSGMAAAAFESCSAANKTLAIKCSATDPFNPGNTIVAKNNNDGNPNTQMDHGKDSKSLKRGHFGRLSKKIQTGFWRVFPKVK</sequence>
<protein>
    <submittedName>
        <fullName evidence="2">Uncharacterized protein</fullName>
    </submittedName>
</protein>
<feature type="region of interest" description="Disordered" evidence="1">
    <location>
        <begin position="100"/>
        <end position="139"/>
    </location>
</feature>
<accession>A0A0J9XBL5</accession>
<dbReference type="AlphaFoldDB" id="A0A0J9XBL5"/>
<feature type="region of interest" description="Disordered" evidence="1">
    <location>
        <begin position="214"/>
        <end position="236"/>
    </location>
</feature>
<evidence type="ECO:0000313" key="2">
    <source>
        <dbReference type="EMBL" id="CDO54640.1"/>
    </source>
</evidence>
<feature type="compositionally biased region" description="Low complexity" evidence="1">
    <location>
        <begin position="129"/>
        <end position="139"/>
    </location>
</feature>
<evidence type="ECO:0000256" key="1">
    <source>
        <dbReference type="SAM" id="MobiDB-lite"/>
    </source>
</evidence>
<dbReference type="Proteomes" id="UP000242525">
    <property type="component" value="Unassembled WGS sequence"/>
</dbReference>
<name>A0A0J9XBL5_GEOCN</name>
<organism evidence="2 3">
    <name type="scientific">Geotrichum candidum</name>
    <name type="common">Oospora lactis</name>
    <name type="synonym">Dipodascus geotrichum</name>
    <dbReference type="NCBI Taxonomy" id="1173061"/>
    <lineage>
        <taxon>Eukaryota</taxon>
        <taxon>Fungi</taxon>
        <taxon>Dikarya</taxon>
        <taxon>Ascomycota</taxon>
        <taxon>Saccharomycotina</taxon>
        <taxon>Dipodascomycetes</taxon>
        <taxon>Dipodascales</taxon>
        <taxon>Dipodascaceae</taxon>
        <taxon>Geotrichum</taxon>
    </lineage>
</organism>
<feature type="compositionally biased region" description="Polar residues" evidence="1">
    <location>
        <begin position="114"/>
        <end position="128"/>
    </location>
</feature>
<gene>
    <name evidence="2" type="ORF">BN980_GECA08s02419g</name>
</gene>
<dbReference type="EMBL" id="CCBN010000008">
    <property type="protein sequence ID" value="CDO54640.1"/>
    <property type="molecule type" value="Genomic_DNA"/>
</dbReference>